<feature type="transmembrane region" description="Helical" evidence="1">
    <location>
        <begin position="12"/>
        <end position="31"/>
    </location>
</feature>
<reference evidence="2 3" key="1">
    <citation type="journal article" date="2019" name="Int. J. Syst. Evol. Microbiol.">
        <title>The Global Catalogue of Microorganisms (GCM) 10K type strain sequencing project: providing services to taxonomists for standard genome sequencing and annotation.</title>
        <authorList>
            <consortium name="The Broad Institute Genomics Platform"/>
            <consortium name="The Broad Institute Genome Sequencing Center for Infectious Disease"/>
            <person name="Wu L."/>
            <person name="Ma J."/>
        </authorList>
    </citation>
    <scope>NUCLEOTIDE SEQUENCE [LARGE SCALE GENOMIC DNA]</scope>
    <source>
        <strain evidence="2 3">JCM 16378</strain>
    </source>
</reference>
<organism evidence="2 3">
    <name type="scientific">Pedococcus aerophilus</name>
    <dbReference type="NCBI Taxonomy" id="436356"/>
    <lineage>
        <taxon>Bacteria</taxon>
        <taxon>Bacillati</taxon>
        <taxon>Actinomycetota</taxon>
        <taxon>Actinomycetes</taxon>
        <taxon>Micrococcales</taxon>
        <taxon>Intrasporangiaceae</taxon>
        <taxon>Pedococcus</taxon>
    </lineage>
</organism>
<evidence type="ECO:0000313" key="2">
    <source>
        <dbReference type="EMBL" id="GAA2736654.1"/>
    </source>
</evidence>
<gene>
    <name evidence="2" type="ORF">GCM10009867_21780</name>
</gene>
<protein>
    <submittedName>
        <fullName evidence="2">Uncharacterized protein</fullName>
    </submittedName>
</protein>
<dbReference type="EMBL" id="BAAARN010000001">
    <property type="protein sequence ID" value="GAA2736654.1"/>
    <property type="molecule type" value="Genomic_DNA"/>
</dbReference>
<keyword evidence="1" id="KW-1133">Transmembrane helix</keyword>
<sequence length="167" mass="17891">MAEDARWRAWAARIAVVVAGVVVAVALMELWDFANTDDPELIESSAISRTAGVACATMRGVVTSEALPTSAPLAQRVGAVKAQNDAVVDMLTRLRSLGPTVLDEDQPAAQWIEDWERLVAARDAYARSLATGKPKPLKLPVVDGRPLVERLNDVGVNCRVPVVLLAP</sequence>
<evidence type="ECO:0000256" key="1">
    <source>
        <dbReference type="SAM" id="Phobius"/>
    </source>
</evidence>
<keyword evidence="3" id="KW-1185">Reference proteome</keyword>
<keyword evidence="1" id="KW-0472">Membrane</keyword>
<dbReference type="Proteomes" id="UP001501326">
    <property type="component" value="Unassembled WGS sequence"/>
</dbReference>
<keyword evidence="1" id="KW-0812">Transmembrane</keyword>
<evidence type="ECO:0000313" key="3">
    <source>
        <dbReference type="Proteomes" id="UP001501326"/>
    </source>
</evidence>
<proteinExistence type="predicted"/>
<name>A0ABN3UPD0_9MICO</name>
<comment type="caution">
    <text evidence="2">The sequence shown here is derived from an EMBL/GenBank/DDBJ whole genome shotgun (WGS) entry which is preliminary data.</text>
</comment>
<dbReference type="RefSeq" id="WP_344193051.1">
    <property type="nucleotide sequence ID" value="NZ_BAAARN010000001.1"/>
</dbReference>
<accession>A0ABN3UPD0</accession>